<dbReference type="AlphaFoldDB" id="A0A285TGQ1"/>
<sequence>MAAPITTTTTATNTGQMESEHAGQVQAMPPSFVVPRSGNLLLVA</sequence>
<reference evidence="3" key="1">
    <citation type="submission" date="2017-08" db="EMBL/GenBank/DDBJ databases">
        <authorList>
            <person name="Varghese N."/>
            <person name="Submissions S."/>
        </authorList>
    </citation>
    <scope>NUCLEOTIDE SEQUENCE [LARGE SCALE GENOMIC DNA]</scope>
    <source>
        <strain evidence="3">JA276</strain>
    </source>
</reference>
<proteinExistence type="predicted"/>
<dbReference type="EMBL" id="OBMT01000022">
    <property type="protein sequence ID" value="SOC21232.1"/>
    <property type="molecule type" value="Genomic_DNA"/>
</dbReference>
<evidence type="ECO:0000313" key="3">
    <source>
        <dbReference type="Proteomes" id="UP000219111"/>
    </source>
</evidence>
<protein>
    <submittedName>
        <fullName evidence="2">Uncharacterized protein</fullName>
    </submittedName>
</protein>
<gene>
    <name evidence="2" type="ORF">SAMN05877831_1225</name>
</gene>
<feature type="region of interest" description="Disordered" evidence="1">
    <location>
        <begin position="1"/>
        <end position="31"/>
    </location>
</feature>
<dbReference type="Proteomes" id="UP000219111">
    <property type="component" value="Unassembled WGS sequence"/>
</dbReference>
<organism evidence="2 3">
    <name type="scientific">Rhodobacter maris</name>
    <dbReference type="NCBI Taxonomy" id="446682"/>
    <lineage>
        <taxon>Bacteria</taxon>
        <taxon>Pseudomonadati</taxon>
        <taxon>Pseudomonadota</taxon>
        <taxon>Alphaproteobacteria</taxon>
        <taxon>Rhodobacterales</taxon>
        <taxon>Rhodobacter group</taxon>
        <taxon>Rhodobacter</taxon>
    </lineage>
</organism>
<feature type="compositionally biased region" description="Low complexity" evidence="1">
    <location>
        <begin position="1"/>
        <end position="14"/>
    </location>
</feature>
<evidence type="ECO:0000256" key="1">
    <source>
        <dbReference type="SAM" id="MobiDB-lite"/>
    </source>
</evidence>
<keyword evidence="3" id="KW-1185">Reference proteome</keyword>
<evidence type="ECO:0000313" key="2">
    <source>
        <dbReference type="EMBL" id="SOC21232.1"/>
    </source>
</evidence>
<name>A0A285TGQ1_9RHOB</name>
<accession>A0A285TGQ1</accession>